<gene>
    <name evidence="1" type="ORF">UFOVP1457_36</name>
</gene>
<proteinExistence type="predicted"/>
<name>A0A6J5SJ73_9CAUD</name>
<sequence>MTEQEEFEFRLRLENETAAQNAPAPTGDYKAESLRKGFAGTVGAVTGAGNLLLENIKNLAAQPLVSNEPRTPYQRPTEEDRAAAMQAFQAGRAPVYGGLMQAMGSTGAQPQTMGQKIIGSGLEAVTSPESYLFGPLAAVKRMGPIAQTILRPAEQGIVGAGAEAGGIAGEAAGEKVGAPLLGRITGGLLGGATTGYGLGTVLKTGPLMGKAWDASAAQINKLRGVAPEDELLKDVDSRINNIFIAAGAADPNFLKVMSEAAAAQQSVYLKAPGGKEVQMPLSSLLADNPVINNFIQSLSSKDPVFRAQYGDQFEKAKQALVANQIKLFGDPSKVQVSITPTDLTKVQTRRTRTLDEQIADAYSDKTMDPTTLGQRIDNLLVKKEDSAYKEVRPLYTEAFNIAKEKNVTLPAESVDDIFNFVAGAQASDIFKTFPSIYNRVRAKFKPETVEPSAILTAEGKPAVEGGVKFSAASAEDLDSLKREINKQLRKTSDPADIRLLSELKTRVSGHIGNLDPDFVAAYRNADNTYLEKVGLPFNSDTLNNIDRKKFVEQIAPALIGNKSNVSQFIDATGADGVRVARDAFYDSFSRAALKGDVIDPKAADKWLKKNQGGMSLVPGLENELRGTVDNVQALLSEKTRLNAAFQKTAGDQLIKGQGFDNAQDLVSKMYSDVTFTNKFMKQYGADKDTVNAARSFMLDDIINSKDPIGMLNDRNKAAVFNRVFGPTYAQKVQDFATVSDRLVKDLTNVPFRGETVPKTPIEMLTGVPPEQIISRIYNPVSGPVYAITSLFSKFWAKKASELTENRLKELLLNPSDAVKVFQAVQPKVNQFDRAKLDDAIAIGKKYGIQWVADAANDIKSGAARGAVQTMQPAEEPMPAQ</sequence>
<reference evidence="1" key="1">
    <citation type="submission" date="2020-05" db="EMBL/GenBank/DDBJ databases">
        <authorList>
            <person name="Chiriac C."/>
            <person name="Salcher M."/>
            <person name="Ghai R."/>
            <person name="Kavagutti S V."/>
        </authorList>
    </citation>
    <scope>NUCLEOTIDE SEQUENCE</scope>
</reference>
<dbReference type="EMBL" id="LR797409">
    <property type="protein sequence ID" value="CAB4214354.1"/>
    <property type="molecule type" value="Genomic_DNA"/>
</dbReference>
<protein>
    <submittedName>
        <fullName evidence="1">Uncharacterized protein</fullName>
    </submittedName>
</protein>
<evidence type="ECO:0000313" key="1">
    <source>
        <dbReference type="EMBL" id="CAB4214354.1"/>
    </source>
</evidence>
<accession>A0A6J5SJ73</accession>
<organism evidence="1">
    <name type="scientific">uncultured Caudovirales phage</name>
    <dbReference type="NCBI Taxonomy" id="2100421"/>
    <lineage>
        <taxon>Viruses</taxon>
        <taxon>Duplodnaviria</taxon>
        <taxon>Heunggongvirae</taxon>
        <taxon>Uroviricota</taxon>
        <taxon>Caudoviricetes</taxon>
        <taxon>Peduoviridae</taxon>
        <taxon>Maltschvirus</taxon>
        <taxon>Maltschvirus maltsch</taxon>
    </lineage>
</organism>